<keyword evidence="2" id="KW-1185">Reference proteome</keyword>
<reference evidence="1" key="2">
    <citation type="journal article" date="2022" name="New Phytol.">
        <title>Evolutionary transition to the ectomycorrhizal habit in the genomes of a hyperdiverse lineage of mushroom-forming fungi.</title>
        <authorList>
            <person name="Looney B."/>
            <person name="Miyauchi S."/>
            <person name="Morin E."/>
            <person name="Drula E."/>
            <person name="Courty P.E."/>
            <person name="Kohler A."/>
            <person name="Kuo A."/>
            <person name="LaButti K."/>
            <person name="Pangilinan J."/>
            <person name="Lipzen A."/>
            <person name="Riley R."/>
            <person name="Andreopoulos W."/>
            <person name="He G."/>
            <person name="Johnson J."/>
            <person name="Nolan M."/>
            <person name="Tritt A."/>
            <person name="Barry K.W."/>
            <person name="Grigoriev I.V."/>
            <person name="Nagy L.G."/>
            <person name="Hibbett D."/>
            <person name="Henrissat B."/>
            <person name="Matheny P.B."/>
            <person name="Labbe J."/>
            <person name="Martin F.M."/>
        </authorList>
    </citation>
    <scope>NUCLEOTIDE SEQUENCE</scope>
    <source>
        <strain evidence="1">FP105234-sp</strain>
    </source>
</reference>
<name>A0ACB8RWB7_9AGAM</name>
<accession>A0ACB8RWB7</accession>
<protein>
    <submittedName>
        <fullName evidence="1">SET domain-containing protein</fullName>
    </submittedName>
</protein>
<evidence type="ECO:0000313" key="2">
    <source>
        <dbReference type="Proteomes" id="UP000814033"/>
    </source>
</evidence>
<dbReference type="EMBL" id="MU275889">
    <property type="protein sequence ID" value="KAI0048299.1"/>
    <property type="molecule type" value="Genomic_DNA"/>
</dbReference>
<comment type="caution">
    <text evidence="1">The sequence shown here is derived from an EMBL/GenBank/DDBJ whole genome shotgun (WGS) entry which is preliminary data.</text>
</comment>
<gene>
    <name evidence="1" type="ORF">FA95DRAFT_1491127</name>
</gene>
<proteinExistence type="predicted"/>
<reference evidence="1" key="1">
    <citation type="submission" date="2021-02" db="EMBL/GenBank/DDBJ databases">
        <authorList>
            <consortium name="DOE Joint Genome Institute"/>
            <person name="Ahrendt S."/>
            <person name="Looney B.P."/>
            <person name="Miyauchi S."/>
            <person name="Morin E."/>
            <person name="Drula E."/>
            <person name="Courty P.E."/>
            <person name="Chicoki N."/>
            <person name="Fauchery L."/>
            <person name="Kohler A."/>
            <person name="Kuo A."/>
            <person name="Labutti K."/>
            <person name="Pangilinan J."/>
            <person name="Lipzen A."/>
            <person name="Riley R."/>
            <person name="Andreopoulos W."/>
            <person name="He G."/>
            <person name="Johnson J."/>
            <person name="Barry K.W."/>
            <person name="Grigoriev I.V."/>
            <person name="Nagy L."/>
            <person name="Hibbett D."/>
            <person name="Henrissat B."/>
            <person name="Matheny P.B."/>
            <person name="Labbe J."/>
            <person name="Martin F."/>
        </authorList>
    </citation>
    <scope>NUCLEOTIDE SEQUENCE</scope>
    <source>
        <strain evidence="1">FP105234-sp</strain>
    </source>
</reference>
<evidence type="ECO:0000313" key="1">
    <source>
        <dbReference type="EMBL" id="KAI0048299.1"/>
    </source>
</evidence>
<organism evidence="1 2">
    <name type="scientific">Auriscalpium vulgare</name>
    <dbReference type="NCBI Taxonomy" id="40419"/>
    <lineage>
        <taxon>Eukaryota</taxon>
        <taxon>Fungi</taxon>
        <taxon>Dikarya</taxon>
        <taxon>Basidiomycota</taxon>
        <taxon>Agaricomycotina</taxon>
        <taxon>Agaricomycetes</taxon>
        <taxon>Russulales</taxon>
        <taxon>Auriscalpiaceae</taxon>
        <taxon>Auriscalpium</taxon>
    </lineage>
</organism>
<sequence length="382" mass="43519">MEEELLVTVVDRAVASKDQDAFHDVVINGLRIISLTPRRILHELPPKVYYAKDLPHALQDSMNRLDRDHRNSEMARSVFEAFIFENTCEDEPEAPRIHIINDIDDEATPAWEFHYSNQLWHGENVPPPDLTNLLGCGCRGHCDPRSKTCLCLKRQQEYSGEVSGFIYDDRGRLKEEGYPIFECNDLCGCLEDCRNRVVQRGRKHMVNIRKTKDKGWGVFAGSKKIPKGSFIGIYAGELLTDSEGDERGIKYNKFGRTYLFDLDFYYLQQGGPKAQVPSGSQPAEEWEPKFVVDAYHAGNFTRFLNHSCDPNCSMNACYINEANLEKPLLTLFTTRDVLPYEEVTFSYSGAPDDEDEPVVKDRDAVYAACKCGAPNCRGQMFR</sequence>
<dbReference type="Proteomes" id="UP000814033">
    <property type="component" value="Unassembled WGS sequence"/>
</dbReference>